<dbReference type="FunFam" id="1.20.1640.10:FF:000004">
    <property type="entry name" value="Protein translocase subunit SecD"/>
    <property type="match status" value="1"/>
</dbReference>
<dbReference type="Gene3D" id="1.20.1640.10">
    <property type="entry name" value="Multidrug efflux transporter AcrB transmembrane domain"/>
    <property type="match status" value="1"/>
</dbReference>
<comment type="similarity">
    <text evidence="9">Belongs to the SecD/SecF family. SecD subfamily.</text>
</comment>
<feature type="transmembrane region" description="Helical" evidence="9">
    <location>
        <begin position="526"/>
        <end position="549"/>
    </location>
</feature>
<evidence type="ECO:0000256" key="7">
    <source>
        <dbReference type="ARBA" id="ARBA00023010"/>
    </source>
</evidence>
<keyword evidence="4 9" id="KW-0812">Transmembrane</keyword>
<evidence type="ECO:0000256" key="2">
    <source>
        <dbReference type="ARBA" id="ARBA00022448"/>
    </source>
</evidence>
<dbReference type="NCBIfam" id="TIGR01129">
    <property type="entry name" value="secD"/>
    <property type="match status" value="1"/>
</dbReference>
<dbReference type="InterPro" id="IPR048631">
    <property type="entry name" value="SecD_1st"/>
</dbReference>
<keyword evidence="3 9" id="KW-1003">Cell membrane</keyword>
<dbReference type="SUPFAM" id="SSF82866">
    <property type="entry name" value="Multidrug efflux transporter AcrB transmembrane domain"/>
    <property type="match status" value="1"/>
</dbReference>
<proteinExistence type="inferred from homology"/>
<evidence type="ECO:0000256" key="9">
    <source>
        <dbReference type="HAMAP-Rule" id="MF_01463"/>
    </source>
</evidence>
<sequence length="560" mass="59684">MSNLKYRLALILALVAASLWALFPRTVVERVKRGGGYVNDTVRRVPLKRGLDLQGGMHLALEIDESRGVVQNKSEALDRALKVVRTRIDEFGVSEPVVQKQGTDRIIVELPGIDDPERAQDVVQKSAFLQFQILDESGAVDRALPRLDAIARERNLGVASAAPAAGAAPKRTDGLFAPKADTARANDSTKVATADSASDSARAGAATTTDRTGPFSRLLRASGTPGEYLVATADTATIRALLREPAIVAAIPPGKDLLWGLDSSVVGSTTYQTLYALDSRAILTGEYLTDARPASTPIEGTVVEFSLNTVGARRFRAETGKHIQDYLATVLDDRVVQRPAVIQSAIGARGQITMGGRSLQEAQDFALVLRAGALPVPLKVAETREIGPSLGEDSINSAMLAGSIAVGVIVLIMLVYYRFAGLLAVMALVLYILYTLAVLAGFDAVLTLPGLAGLILSIGIAVDANVLIFERIREELDRGRAVRAAIDEGFKHALSAIVDTSVTTILTALVLYQFGTGPVKGFAVTLIAGIVASLFTAIFVTRTFFMIWLQRTRGAQPLSI</sequence>
<comment type="subunit">
    <text evidence="9">Forms a complex with SecF. Part of the essential Sec protein translocation apparatus which comprises SecA, SecYEG and auxiliary proteins SecDF. Other proteins may also be involved.</text>
</comment>
<evidence type="ECO:0000256" key="4">
    <source>
        <dbReference type="ARBA" id="ARBA00022692"/>
    </source>
</evidence>
<organism evidence="14">
    <name type="scientific">uncultured Solirubrobacteraceae bacterium</name>
    <dbReference type="NCBI Taxonomy" id="1162706"/>
    <lineage>
        <taxon>Bacteria</taxon>
        <taxon>Bacillati</taxon>
        <taxon>Actinomycetota</taxon>
        <taxon>Thermoleophilia</taxon>
        <taxon>Solirubrobacterales</taxon>
        <taxon>Solirubrobacteraceae</taxon>
        <taxon>environmental samples</taxon>
    </lineage>
</organism>
<evidence type="ECO:0000256" key="1">
    <source>
        <dbReference type="ARBA" id="ARBA00004651"/>
    </source>
</evidence>
<evidence type="ECO:0000256" key="5">
    <source>
        <dbReference type="ARBA" id="ARBA00022927"/>
    </source>
</evidence>
<reference evidence="14" key="1">
    <citation type="submission" date="2020-02" db="EMBL/GenBank/DDBJ databases">
        <authorList>
            <person name="Meier V. D."/>
        </authorList>
    </citation>
    <scope>NUCLEOTIDE SEQUENCE</scope>
    <source>
        <strain evidence="14">AVDCRST_MAG38</strain>
    </source>
</reference>
<dbReference type="PANTHER" id="PTHR30081">
    <property type="entry name" value="PROTEIN-EXPORT MEMBRANE PROTEIN SEC"/>
    <property type="match status" value="1"/>
</dbReference>
<evidence type="ECO:0000259" key="13">
    <source>
        <dbReference type="Pfam" id="PF22599"/>
    </source>
</evidence>
<evidence type="ECO:0000259" key="11">
    <source>
        <dbReference type="Pfam" id="PF02355"/>
    </source>
</evidence>
<evidence type="ECO:0000256" key="8">
    <source>
        <dbReference type="ARBA" id="ARBA00023136"/>
    </source>
</evidence>
<protein>
    <recommendedName>
        <fullName evidence="9">Protein translocase subunit SecD</fullName>
    </recommendedName>
</protein>
<dbReference type="EMBL" id="CADCVJ010000139">
    <property type="protein sequence ID" value="CAA9475887.1"/>
    <property type="molecule type" value="Genomic_DNA"/>
</dbReference>
<dbReference type="Pfam" id="PF02355">
    <property type="entry name" value="SecD_SecF_C"/>
    <property type="match status" value="1"/>
</dbReference>
<keyword evidence="5 9" id="KW-0653">Protein transport</keyword>
<evidence type="ECO:0000256" key="3">
    <source>
        <dbReference type="ARBA" id="ARBA00022475"/>
    </source>
</evidence>
<feature type="domain" description="Protein export membrane protein SecD/SecF C-terminal" evidence="11">
    <location>
        <begin position="381"/>
        <end position="548"/>
    </location>
</feature>
<dbReference type="GO" id="GO:0065002">
    <property type="term" value="P:intracellular protein transmembrane transport"/>
    <property type="evidence" value="ECO:0007669"/>
    <property type="project" value="UniProtKB-UniRule"/>
</dbReference>
<dbReference type="PANTHER" id="PTHR30081:SF1">
    <property type="entry name" value="PROTEIN TRANSLOCASE SUBUNIT SECD"/>
    <property type="match status" value="1"/>
</dbReference>
<accession>A0A6J4RTY1</accession>
<feature type="domain" description="SecDF P1 head subdomain" evidence="13">
    <location>
        <begin position="272"/>
        <end position="376"/>
    </location>
</feature>
<dbReference type="Pfam" id="PF22599">
    <property type="entry name" value="SecDF_P1_head"/>
    <property type="match status" value="1"/>
</dbReference>
<dbReference type="HAMAP" id="MF_01463_B">
    <property type="entry name" value="SecD_B"/>
    <property type="match status" value="1"/>
</dbReference>
<dbReference type="InterPro" id="IPR022813">
    <property type="entry name" value="SecD/SecF_arch_bac"/>
</dbReference>
<name>A0A6J4RTY1_9ACTN</name>
<gene>
    <name evidence="9" type="primary">secD</name>
    <name evidence="14" type="ORF">AVDCRST_MAG38-1661</name>
</gene>
<comment type="function">
    <text evidence="9">Part of the Sec protein translocase complex. Interacts with the SecYEG preprotein conducting channel. SecDF uses the proton motive force (PMF) to complete protein translocation after the ATP-dependent function of SecA.</text>
</comment>
<dbReference type="InterPro" id="IPR054384">
    <property type="entry name" value="SecDF_P1_head"/>
</dbReference>
<feature type="transmembrane region" description="Helical" evidence="9">
    <location>
        <begin position="448"/>
        <end position="469"/>
    </location>
</feature>
<evidence type="ECO:0000313" key="14">
    <source>
        <dbReference type="EMBL" id="CAA9475887.1"/>
    </source>
</evidence>
<evidence type="ECO:0000256" key="6">
    <source>
        <dbReference type="ARBA" id="ARBA00022989"/>
    </source>
</evidence>
<comment type="caution">
    <text evidence="9">Lacks conserved residue(s) required for the propagation of feature annotation.</text>
</comment>
<feature type="transmembrane region" description="Helical" evidence="9">
    <location>
        <begin position="422"/>
        <end position="442"/>
    </location>
</feature>
<keyword evidence="6 9" id="KW-1133">Transmembrane helix</keyword>
<keyword evidence="8 9" id="KW-0472">Membrane</keyword>
<feature type="transmembrane region" description="Helical" evidence="9">
    <location>
        <begin position="398"/>
        <end position="417"/>
    </location>
</feature>
<dbReference type="GO" id="GO:0043952">
    <property type="term" value="P:protein transport by the Sec complex"/>
    <property type="evidence" value="ECO:0007669"/>
    <property type="project" value="UniProtKB-UniRule"/>
</dbReference>
<dbReference type="InterPro" id="IPR005791">
    <property type="entry name" value="SecD"/>
</dbReference>
<dbReference type="Pfam" id="PF21760">
    <property type="entry name" value="SecD_1st"/>
    <property type="match status" value="1"/>
</dbReference>
<keyword evidence="7 9" id="KW-0811">Translocation</keyword>
<evidence type="ECO:0000259" key="12">
    <source>
        <dbReference type="Pfam" id="PF21760"/>
    </source>
</evidence>
<dbReference type="Gene3D" id="3.30.70.3220">
    <property type="match status" value="1"/>
</dbReference>
<comment type="subcellular location">
    <subcellularLocation>
        <location evidence="1 9">Cell membrane</location>
        <topology evidence="1 9">Multi-pass membrane protein</topology>
    </subcellularLocation>
</comment>
<feature type="region of interest" description="Disordered" evidence="10">
    <location>
        <begin position="180"/>
        <end position="217"/>
    </location>
</feature>
<dbReference type="GO" id="GO:0015450">
    <property type="term" value="F:protein-transporting ATPase activity"/>
    <property type="evidence" value="ECO:0007669"/>
    <property type="project" value="InterPro"/>
</dbReference>
<feature type="compositionally biased region" description="Low complexity" evidence="10">
    <location>
        <begin position="192"/>
        <end position="213"/>
    </location>
</feature>
<dbReference type="NCBIfam" id="TIGR00916">
    <property type="entry name" value="2A0604s01"/>
    <property type="match status" value="1"/>
</dbReference>
<dbReference type="AlphaFoldDB" id="A0A6J4RTY1"/>
<feature type="domain" description="Protein translocase subunit SecDF P1" evidence="12">
    <location>
        <begin position="78"/>
        <end position="135"/>
    </location>
</feature>
<dbReference type="InterPro" id="IPR048634">
    <property type="entry name" value="SecD_SecF_C"/>
</dbReference>
<keyword evidence="2 9" id="KW-0813">Transport</keyword>
<dbReference type="InterPro" id="IPR055344">
    <property type="entry name" value="SecD_SecF_C_bact"/>
</dbReference>
<feature type="transmembrane region" description="Helical" evidence="9">
    <location>
        <begin position="490"/>
        <end position="514"/>
    </location>
</feature>
<dbReference type="GO" id="GO:0005886">
    <property type="term" value="C:plasma membrane"/>
    <property type="evidence" value="ECO:0007669"/>
    <property type="project" value="UniProtKB-SubCell"/>
</dbReference>
<dbReference type="Gene3D" id="3.30.1360.200">
    <property type="match status" value="1"/>
</dbReference>
<dbReference type="InterPro" id="IPR001036">
    <property type="entry name" value="Acrflvin-R"/>
</dbReference>
<evidence type="ECO:0000256" key="10">
    <source>
        <dbReference type="SAM" id="MobiDB-lite"/>
    </source>
</evidence>
<dbReference type="GO" id="GO:0006605">
    <property type="term" value="P:protein targeting"/>
    <property type="evidence" value="ECO:0007669"/>
    <property type="project" value="UniProtKB-UniRule"/>
</dbReference>
<dbReference type="PRINTS" id="PR00702">
    <property type="entry name" value="ACRIFLAVINRP"/>
</dbReference>